<name>A0ABT5F2J6_9BACT</name>
<dbReference type="Proteomes" id="UP001221411">
    <property type="component" value="Unassembled WGS sequence"/>
</dbReference>
<protein>
    <recommendedName>
        <fullName evidence="3">Tryptophan synthase alpha chain</fullName>
    </recommendedName>
</protein>
<proteinExistence type="predicted"/>
<evidence type="ECO:0008006" key="3">
    <source>
        <dbReference type="Google" id="ProtNLM"/>
    </source>
</evidence>
<accession>A0ABT5F2J6</accession>
<keyword evidence="2" id="KW-1185">Reference proteome</keyword>
<evidence type="ECO:0000313" key="2">
    <source>
        <dbReference type="Proteomes" id="UP001221411"/>
    </source>
</evidence>
<dbReference type="RefSeq" id="WP_271927181.1">
    <property type="nucleotide sequence ID" value="NZ_JAQNDO010000001.1"/>
</dbReference>
<evidence type="ECO:0000313" key="1">
    <source>
        <dbReference type="EMBL" id="MDC0748303.1"/>
    </source>
</evidence>
<reference evidence="1 2" key="1">
    <citation type="submission" date="2022-11" db="EMBL/GenBank/DDBJ databases">
        <title>Minimal conservation of predation-associated metabolite biosynthetic gene clusters underscores biosynthetic potential of Myxococcota including descriptions for ten novel species: Archangium lansinium sp. nov., Myxococcus landrumus sp. nov., Nannocystis bai.</title>
        <authorList>
            <person name="Ahearne A."/>
            <person name="Stevens C."/>
            <person name="Dowd S."/>
        </authorList>
    </citation>
    <scope>NUCLEOTIDE SEQUENCE [LARGE SCALE GENOMIC DNA]</scope>
    <source>
        <strain evidence="1 2">RJM3</strain>
    </source>
</reference>
<organism evidence="1 2">
    <name type="scientific">Polyangium mundeleinium</name>
    <dbReference type="NCBI Taxonomy" id="2995306"/>
    <lineage>
        <taxon>Bacteria</taxon>
        <taxon>Pseudomonadati</taxon>
        <taxon>Myxococcota</taxon>
        <taxon>Polyangia</taxon>
        <taxon>Polyangiales</taxon>
        <taxon>Polyangiaceae</taxon>
        <taxon>Polyangium</taxon>
    </lineage>
</organism>
<gene>
    <name evidence="1" type="ORF">POL67_43655</name>
</gene>
<dbReference type="EMBL" id="JAQNDO010000001">
    <property type="protein sequence ID" value="MDC0748303.1"/>
    <property type="molecule type" value="Genomic_DNA"/>
</dbReference>
<sequence length="404" mass="41733">MLQARGAKVRGTAFFVFMLLVAGVSRGCGGSTPPCAVPQDDDPCTLDQCESEIATHSYLGDGHPCFRGNLQGVCQLGICLIPCNDNTDCVTGLPCNVAQCTGGACAIVQTDKVGPFDDGNPCTKEGCVDGELVSWPLPDGTTPAAYCAECLEGACRTCKVPTDCGKSTSCLKWACVQGQCAALYNDDGYPSLEHDIPGDCQKWVCNGKGGTRLTADIDDPPKTAETCMTWTCVAWTPVLVPQNDGEVCLMEVGVKGQCNAMGACVQCMTDDDCPAMERCLLGACTTCHDGVMNNGETGTDCGANCGWCGGATCLADSECASGHCAFMAGESGAKVCCDAACDGDCQECDNDGACKPVPLGEPDIDTCNSPAQACAGTTCKTKKGYPCLSSSDCVFGSCVNHTCL</sequence>
<comment type="caution">
    <text evidence="1">The sequence shown here is derived from an EMBL/GenBank/DDBJ whole genome shotgun (WGS) entry which is preliminary data.</text>
</comment>